<sequence>MGPEFKVLKRSFIKTLNSKSITIELFTEFEFGKLVSQIALSTDIDYINKEVIEGVKIQCLNKGLLKKLNPNKQKTLISDQLQGQSNFYTNAEEVLEEILKNKQYKHFQHIQYLAFRHDSSKMKIRFVLNPFSFMFLISSENHYFLILETLDTEEPTYIWLTPKAMHY</sequence>
<accession>A0ABS9UW35</accession>
<keyword evidence="2" id="KW-1185">Reference proteome</keyword>
<dbReference type="Proteomes" id="UP001165489">
    <property type="component" value="Unassembled WGS sequence"/>
</dbReference>
<reference evidence="1" key="1">
    <citation type="submission" date="2022-03" db="EMBL/GenBank/DDBJ databases">
        <title>De novo assembled genomes of Belliella spp. (Cyclobacteriaceae) strains.</title>
        <authorList>
            <person name="Szabo A."/>
            <person name="Korponai K."/>
            <person name="Felfoldi T."/>
        </authorList>
    </citation>
    <scope>NUCLEOTIDE SEQUENCE</scope>
    <source>
        <strain evidence="1">DSM 111904</strain>
    </source>
</reference>
<dbReference type="EMBL" id="JAKZGP010000002">
    <property type="protein sequence ID" value="MCH7408174.1"/>
    <property type="molecule type" value="Genomic_DNA"/>
</dbReference>
<comment type="caution">
    <text evidence="1">The sequence shown here is derived from an EMBL/GenBank/DDBJ whole genome shotgun (WGS) entry which is preliminary data.</text>
</comment>
<name>A0ABS9UW35_9BACT</name>
<protein>
    <submittedName>
        <fullName evidence="1">Uncharacterized protein</fullName>
    </submittedName>
</protein>
<organism evidence="1 2">
    <name type="scientific">Belliella filtrata</name>
    <dbReference type="NCBI Taxonomy" id="2923435"/>
    <lineage>
        <taxon>Bacteria</taxon>
        <taxon>Pseudomonadati</taxon>
        <taxon>Bacteroidota</taxon>
        <taxon>Cytophagia</taxon>
        <taxon>Cytophagales</taxon>
        <taxon>Cyclobacteriaceae</taxon>
        <taxon>Belliella</taxon>
    </lineage>
</organism>
<dbReference type="RefSeq" id="WP_241346190.1">
    <property type="nucleotide sequence ID" value="NZ_JAKZGP010000002.1"/>
</dbReference>
<gene>
    <name evidence="1" type="ORF">MM239_02105</name>
</gene>
<evidence type="ECO:0000313" key="2">
    <source>
        <dbReference type="Proteomes" id="UP001165489"/>
    </source>
</evidence>
<evidence type="ECO:0000313" key="1">
    <source>
        <dbReference type="EMBL" id="MCH7408174.1"/>
    </source>
</evidence>
<proteinExistence type="predicted"/>